<proteinExistence type="predicted"/>
<keyword evidence="3" id="KW-1185">Reference proteome</keyword>
<dbReference type="Proteomes" id="UP000320776">
    <property type="component" value="Chromosome"/>
</dbReference>
<sequence length="777" mass="82472">MLVRTFIANSFNRDLILLIIISVAIGAFLASLVSMAANSYFSETISTLVGDYGEFDVIINVREEMKAEGRAQIEKVLGQVYPGAQLKEGPTLTGLTSFFVGLPAEYKTKPTYEALSNTFGSVPGRSGISIMTEPRVTVKGVPEGARNTVIDQIMPIDGVLFAFRDGGSVTVIISTLDKSAYVNDEVEKLLKQYQLIEIAFPVGSEPDNPIRLGEQIAEGIRNDQAVGFAESVAADTNNNEMVYLVSTMLELKRFLAAYITQVAVTPAAGVTFTPGDMIAFQGTAANEPAAAGTPESGHVLVQVTEVGGDGLAKGMITQGDGSQMTNKQGYVVINNTVGGPAGTASIHNPRQQLGNALTETAKLVGQIPGFAQDAEQMTAVASSALNNYGSSLGAIDQTLSGLEGAGATIQAATSGLANINTSGIQAQLDNSSRALGGLVGTFQVIKVISPDIATSINELTNTQQNLNNLRAGLIELDNVAANARQARTAIDNIVADGRSTVATLRAFDVDSARQTLSNASTHLAQVQQFDTPLIAAQLQVLGTAVPNLRDDEISRSIKLLDQVISGQVSPSQRIQILTNGNVSPDFVSPVIYREVGHNNLSLYQSELGIVEPDPRAEVMTILMQVKAILAGMIALIAAVLFLVLDHTAVMSVIRRQRSANTVQAKGWRRFFHCLKNTLTAPECLYGMAVGATLLTSMFILAGGGIPYLPWLGVPLLGALFGLLVANNTEKISPVAVDEVTAGEALGLSFDEVMREIVIPNGRPGLLQQLNRRKMKFK</sequence>
<keyword evidence="1" id="KW-1133">Transmembrane helix</keyword>
<gene>
    <name evidence="2" type="ORF">SPTER_02520</name>
</gene>
<feature type="transmembrane region" description="Helical" evidence="1">
    <location>
        <begin position="683"/>
        <end position="701"/>
    </location>
</feature>
<feature type="transmembrane region" description="Helical" evidence="1">
    <location>
        <begin position="707"/>
        <end position="725"/>
    </location>
</feature>
<feature type="transmembrane region" description="Helical" evidence="1">
    <location>
        <begin position="621"/>
        <end position="644"/>
    </location>
</feature>
<reference evidence="2 3" key="1">
    <citation type="submission" date="2019-02" db="EMBL/GenBank/DDBJ databases">
        <title>Closed genome of Sporomusa termitida DSM 4440.</title>
        <authorList>
            <person name="Poehlein A."/>
            <person name="Daniel R."/>
        </authorList>
    </citation>
    <scope>NUCLEOTIDE SEQUENCE [LARGE SCALE GENOMIC DNA]</scope>
    <source>
        <strain evidence="2 3">DSM 4440</strain>
    </source>
</reference>
<organism evidence="2 3">
    <name type="scientific">Sporomusa termitida</name>
    <dbReference type="NCBI Taxonomy" id="2377"/>
    <lineage>
        <taxon>Bacteria</taxon>
        <taxon>Bacillati</taxon>
        <taxon>Bacillota</taxon>
        <taxon>Negativicutes</taxon>
        <taxon>Selenomonadales</taxon>
        <taxon>Sporomusaceae</taxon>
        <taxon>Sporomusa</taxon>
    </lineage>
</organism>
<dbReference type="OrthoDB" id="2109928at2"/>
<keyword evidence="1" id="KW-0812">Transmembrane</keyword>
<protein>
    <submittedName>
        <fullName evidence="2">Uncharacterized protein</fullName>
    </submittedName>
</protein>
<dbReference type="KEGG" id="sted:SPTER_02520"/>
<evidence type="ECO:0000313" key="3">
    <source>
        <dbReference type="Proteomes" id="UP000320776"/>
    </source>
</evidence>
<evidence type="ECO:0000256" key="1">
    <source>
        <dbReference type="SAM" id="Phobius"/>
    </source>
</evidence>
<keyword evidence="1" id="KW-0472">Membrane</keyword>
<feature type="transmembrane region" description="Helical" evidence="1">
    <location>
        <begin position="15"/>
        <end position="37"/>
    </location>
</feature>
<dbReference type="RefSeq" id="WP_144348700.1">
    <property type="nucleotide sequence ID" value="NZ_CP036259.1"/>
</dbReference>
<name>A0A517DNQ2_9FIRM</name>
<dbReference type="EMBL" id="CP036259">
    <property type="protein sequence ID" value="QDR79000.1"/>
    <property type="molecule type" value="Genomic_DNA"/>
</dbReference>
<evidence type="ECO:0000313" key="2">
    <source>
        <dbReference type="EMBL" id="QDR79000.1"/>
    </source>
</evidence>
<dbReference type="AlphaFoldDB" id="A0A517DNQ2"/>
<accession>A0A517DNQ2</accession>